<proteinExistence type="predicted"/>
<dbReference type="InterPro" id="IPR027806">
    <property type="entry name" value="HARBI1_dom"/>
</dbReference>
<dbReference type="GO" id="GO:0046872">
    <property type="term" value="F:metal ion binding"/>
    <property type="evidence" value="ECO:0007669"/>
    <property type="project" value="UniProtKB-KW"/>
</dbReference>
<evidence type="ECO:0000313" key="4">
    <source>
        <dbReference type="EMBL" id="DAZ97802.1"/>
    </source>
</evidence>
<sequence length="163" mass="18552">MPTLLEARLPLYLDSIEVAGAPQERSCVCLDGTRHKIARPTQRRDALQRENLQRVVFNGKDHVHCFVWHALALPDGMCVALYGPLEGRRHDTTLLKESELLNRLRQTMRSQIGYGRQNFLAVPFRGRNLPAEQQAFNATCIDMGNQVSDYYAIQPPSLDEYLS</sequence>
<name>A0AAV2YT08_9STRA</name>
<gene>
    <name evidence="4" type="ORF">N0F65_009548</name>
</gene>
<evidence type="ECO:0000259" key="3">
    <source>
        <dbReference type="Pfam" id="PF13359"/>
    </source>
</evidence>
<dbReference type="Pfam" id="PF13359">
    <property type="entry name" value="DDE_Tnp_4"/>
    <property type="match status" value="1"/>
</dbReference>
<accession>A0AAV2YT08</accession>
<reference evidence="4" key="1">
    <citation type="submission" date="2022-11" db="EMBL/GenBank/DDBJ databases">
        <authorList>
            <person name="Morgan W.R."/>
            <person name="Tartar A."/>
        </authorList>
    </citation>
    <scope>NUCLEOTIDE SEQUENCE</scope>
    <source>
        <strain evidence="4">ARSEF 373</strain>
    </source>
</reference>
<protein>
    <recommendedName>
        <fullName evidence="3">DDE Tnp4 domain-containing protein</fullName>
    </recommendedName>
</protein>
<dbReference type="AlphaFoldDB" id="A0AAV2YT08"/>
<keyword evidence="5" id="KW-1185">Reference proteome</keyword>
<organism evidence="4 5">
    <name type="scientific">Lagenidium giganteum</name>
    <dbReference type="NCBI Taxonomy" id="4803"/>
    <lineage>
        <taxon>Eukaryota</taxon>
        <taxon>Sar</taxon>
        <taxon>Stramenopiles</taxon>
        <taxon>Oomycota</taxon>
        <taxon>Peronosporomycetes</taxon>
        <taxon>Pythiales</taxon>
        <taxon>Pythiaceae</taxon>
    </lineage>
</organism>
<comment type="caution">
    <text evidence="4">The sequence shown here is derived from an EMBL/GenBank/DDBJ whole genome shotgun (WGS) entry which is preliminary data.</text>
</comment>
<comment type="cofactor">
    <cofactor evidence="1">
        <name>a divalent metal cation</name>
        <dbReference type="ChEBI" id="CHEBI:60240"/>
    </cofactor>
</comment>
<feature type="domain" description="DDE Tnp4" evidence="3">
    <location>
        <begin position="30"/>
        <end position="138"/>
    </location>
</feature>
<keyword evidence="2" id="KW-0479">Metal-binding</keyword>
<evidence type="ECO:0000313" key="5">
    <source>
        <dbReference type="Proteomes" id="UP001146120"/>
    </source>
</evidence>
<dbReference type="Proteomes" id="UP001146120">
    <property type="component" value="Unassembled WGS sequence"/>
</dbReference>
<evidence type="ECO:0000256" key="1">
    <source>
        <dbReference type="ARBA" id="ARBA00001968"/>
    </source>
</evidence>
<evidence type="ECO:0000256" key="2">
    <source>
        <dbReference type="ARBA" id="ARBA00022723"/>
    </source>
</evidence>
<dbReference type="EMBL" id="DAKRPA010000125">
    <property type="protein sequence ID" value="DAZ97802.1"/>
    <property type="molecule type" value="Genomic_DNA"/>
</dbReference>
<reference evidence="4" key="2">
    <citation type="journal article" date="2023" name="Microbiol Resour">
        <title>Decontamination and Annotation of the Draft Genome Sequence of the Oomycete Lagenidium giganteum ARSEF 373.</title>
        <authorList>
            <person name="Morgan W.R."/>
            <person name="Tartar A."/>
        </authorList>
    </citation>
    <scope>NUCLEOTIDE SEQUENCE</scope>
    <source>
        <strain evidence="4">ARSEF 373</strain>
    </source>
</reference>